<organism evidence="1 2">
    <name type="scientific">Micromonospora pisi</name>
    <dbReference type="NCBI Taxonomy" id="589240"/>
    <lineage>
        <taxon>Bacteria</taxon>
        <taxon>Bacillati</taxon>
        <taxon>Actinomycetota</taxon>
        <taxon>Actinomycetes</taxon>
        <taxon>Micromonosporales</taxon>
        <taxon>Micromonosporaceae</taxon>
        <taxon>Micromonospora</taxon>
    </lineage>
</organism>
<dbReference type="RefSeq" id="WP_121160722.1">
    <property type="nucleotide sequence ID" value="NZ_RBKT01000001.1"/>
</dbReference>
<reference evidence="1 2" key="1">
    <citation type="submission" date="2018-10" db="EMBL/GenBank/DDBJ databases">
        <title>Sequencing the genomes of 1000 actinobacteria strains.</title>
        <authorList>
            <person name="Klenk H.-P."/>
        </authorList>
    </citation>
    <scope>NUCLEOTIDE SEQUENCE [LARGE SCALE GENOMIC DNA]</scope>
    <source>
        <strain evidence="1 2">DSM 45175</strain>
    </source>
</reference>
<dbReference type="Proteomes" id="UP000277671">
    <property type="component" value="Unassembled WGS sequence"/>
</dbReference>
<accession>A0A495JWZ0</accession>
<evidence type="ECO:0000313" key="2">
    <source>
        <dbReference type="Proteomes" id="UP000277671"/>
    </source>
</evidence>
<evidence type="ECO:0000313" key="1">
    <source>
        <dbReference type="EMBL" id="RKR92774.1"/>
    </source>
</evidence>
<comment type="caution">
    <text evidence="1">The sequence shown here is derived from an EMBL/GenBank/DDBJ whole genome shotgun (WGS) entry which is preliminary data.</text>
</comment>
<sequence length="109" mass="11903">MTVKVKVKVSRVGVNRMVRADFMQDEMVRRAELVRIAAEMNPPVVTGQYAYGTIEPGGFDVTPHRSRTGAGARVTNLAPHGYWVERGNSLGAPAQHIMRDALRAATARG</sequence>
<protein>
    <recommendedName>
        <fullName evidence="3">Minor capsid protein</fullName>
    </recommendedName>
</protein>
<proteinExistence type="predicted"/>
<dbReference type="EMBL" id="RBKT01000001">
    <property type="protein sequence ID" value="RKR92774.1"/>
    <property type="molecule type" value="Genomic_DNA"/>
</dbReference>
<keyword evidence="2" id="KW-1185">Reference proteome</keyword>
<dbReference type="AlphaFoldDB" id="A0A495JWZ0"/>
<evidence type="ECO:0008006" key="3">
    <source>
        <dbReference type="Google" id="ProtNLM"/>
    </source>
</evidence>
<name>A0A495JWZ0_9ACTN</name>
<gene>
    <name evidence="1" type="ORF">BDK92_7254</name>
</gene>